<keyword evidence="4" id="KW-1185">Reference proteome</keyword>
<keyword evidence="2" id="KW-0472">Membrane</keyword>
<dbReference type="Proteomes" id="UP001150879">
    <property type="component" value="Unassembled WGS sequence"/>
</dbReference>
<dbReference type="EMBL" id="JAPQKP010000002">
    <property type="protein sequence ID" value="KAJ5205427.1"/>
    <property type="molecule type" value="Genomic_DNA"/>
</dbReference>
<evidence type="ECO:0000256" key="2">
    <source>
        <dbReference type="SAM" id="Phobius"/>
    </source>
</evidence>
<reference evidence="3" key="1">
    <citation type="submission" date="2022-11" db="EMBL/GenBank/DDBJ databases">
        <authorList>
            <person name="Petersen C."/>
        </authorList>
    </citation>
    <scope>NUCLEOTIDE SEQUENCE</scope>
    <source>
        <strain evidence="3">IBT 16849</strain>
    </source>
</reference>
<name>A0A9W9T109_9EURO</name>
<feature type="transmembrane region" description="Helical" evidence="2">
    <location>
        <begin position="626"/>
        <end position="651"/>
    </location>
</feature>
<dbReference type="OrthoDB" id="5428040at2759"/>
<accession>A0A9W9T109</accession>
<keyword evidence="2" id="KW-1133">Transmembrane helix</keyword>
<gene>
    <name evidence="3" type="ORF">N7472_001875</name>
</gene>
<sequence>MARPRDSGAVAYTPLSAPDNAHSQTQDESTVAKEHTSIWARLGTVHILVLCLGSIMLILPVLPLAWLWAESTAAAAGQEPSTAWVTIIRANWTTRIVTVCTAILRTVVTTQASVTTAMFAGIIIERVGAPLVDGPFYSTTRALSGSPSNLLLTPSLPLRETGLSAVIVTLIVLEVSMTIAIQFLSTLLVADFGNGVFTGPSNATNVRILNDYQGIPNQSWWSMRPTASWTFAERSEPYVTGSKYDDTGHTYRAFLPYSDESQRTSIRHFRGPVTIVDQRVVCVQPTLRDLRLDALSTGFPRLTGQIAIANNTYPMLQRTESQSYLPFTCALTDLVTNVTRAQEQTSLCRPNNGAGWDVSAENVLVPRLAAINDSSLDAYVDASLMFMLLDIVSSAAIRHGVIQEVRSVENNDTTISPWAIIGNGTDAPVVRVTACMTSLDVDTFTADLDRKWEVSEPAMSWNRSTARYNTTTTLTQLGAVLPRQPLDHRGVLALSPRSDWQPFSSSGNVSAYQHYVVNTQILGNAVVNSLDTPQSKGTDVTPEHRNQIVNAGVGLSWWSSFESKAHDAHIGLFQDTLNQTQSPAMALQALLTRICQMAYYDSLLRIDESEVAEAAFSDAAVFPTQWTGFGIGMGLLLGHCVVVGIVVGLFARYTRHSLLGNHWQAVSQVYSEDTATILEKADRMKDRDIKRWLKGKGHGGKLYSFARDEGDGRVALRVNRPD</sequence>
<dbReference type="AlphaFoldDB" id="A0A9W9T109"/>
<reference evidence="3" key="2">
    <citation type="journal article" date="2023" name="IMA Fungus">
        <title>Comparative genomic study of the Penicillium genus elucidates a diverse pangenome and 15 lateral gene transfer events.</title>
        <authorList>
            <person name="Petersen C."/>
            <person name="Sorensen T."/>
            <person name="Nielsen M.R."/>
            <person name="Sondergaard T.E."/>
            <person name="Sorensen J.L."/>
            <person name="Fitzpatrick D.A."/>
            <person name="Frisvad J.C."/>
            <person name="Nielsen K.L."/>
        </authorList>
    </citation>
    <scope>NUCLEOTIDE SEQUENCE</scope>
    <source>
        <strain evidence="3">IBT 16849</strain>
    </source>
</reference>
<comment type="caution">
    <text evidence="3">The sequence shown here is derived from an EMBL/GenBank/DDBJ whole genome shotgun (WGS) entry which is preliminary data.</text>
</comment>
<organism evidence="3 4">
    <name type="scientific">Penicillium cf. griseofulvum</name>
    <dbReference type="NCBI Taxonomy" id="2972120"/>
    <lineage>
        <taxon>Eukaryota</taxon>
        <taxon>Fungi</taxon>
        <taxon>Dikarya</taxon>
        <taxon>Ascomycota</taxon>
        <taxon>Pezizomycotina</taxon>
        <taxon>Eurotiomycetes</taxon>
        <taxon>Eurotiomycetidae</taxon>
        <taxon>Eurotiales</taxon>
        <taxon>Aspergillaceae</taxon>
        <taxon>Penicillium</taxon>
    </lineage>
</organism>
<feature type="region of interest" description="Disordered" evidence="1">
    <location>
        <begin position="1"/>
        <end position="28"/>
    </location>
</feature>
<evidence type="ECO:0000313" key="4">
    <source>
        <dbReference type="Proteomes" id="UP001150879"/>
    </source>
</evidence>
<proteinExistence type="predicted"/>
<feature type="transmembrane region" description="Helical" evidence="2">
    <location>
        <begin position="47"/>
        <end position="69"/>
    </location>
</feature>
<evidence type="ECO:0000313" key="3">
    <source>
        <dbReference type="EMBL" id="KAJ5205427.1"/>
    </source>
</evidence>
<keyword evidence="2" id="KW-0812">Transmembrane</keyword>
<protein>
    <submittedName>
        <fullName evidence="3">Uncharacterized protein</fullName>
    </submittedName>
</protein>
<evidence type="ECO:0000256" key="1">
    <source>
        <dbReference type="SAM" id="MobiDB-lite"/>
    </source>
</evidence>